<dbReference type="EMBL" id="JBBKAJ010000004">
    <property type="protein sequence ID" value="MEJ8632113.1"/>
    <property type="molecule type" value="Genomic_DNA"/>
</dbReference>
<evidence type="ECO:0000313" key="1">
    <source>
        <dbReference type="EMBL" id="MEJ8632113.1"/>
    </source>
</evidence>
<proteinExistence type="predicted"/>
<keyword evidence="2" id="KW-1185">Reference proteome</keyword>
<comment type="caution">
    <text evidence="1">The sequence shown here is derived from an EMBL/GenBank/DDBJ whole genome shotgun (WGS) entry which is preliminary data.</text>
</comment>
<protein>
    <submittedName>
        <fullName evidence="1">Transposase</fullName>
    </submittedName>
</protein>
<name>A0ACC6PL68_9ACTN</name>
<gene>
    <name evidence="1" type="ORF">WKI67_01250</name>
</gene>
<evidence type="ECO:0000313" key="2">
    <source>
        <dbReference type="Proteomes" id="UP001377168"/>
    </source>
</evidence>
<accession>A0ACC6PL68</accession>
<dbReference type="Proteomes" id="UP001377168">
    <property type="component" value="Unassembled WGS sequence"/>
</dbReference>
<reference evidence="1" key="1">
    <citation type="submission" date="2024-03" db="EMBL/GenBank/DDBJ databases">
        <title>Novel Streptomyces species of biotechnological and ecological value are a feature of Machair soil.</title>
        <authorList>
            <person name="Prole J.R."/>
            <person name="Goodfellow M."/>
            <person name="Allenby N."/>
            <person name="Ward A.C."/>
        </authorList>
    </citation>
    <scope>NUCLEOTIDE SEQUENCE</scope>
    <source>
        <strain evidence="1">MS2.AVA.5</strain>
    </source>
</reference>
<organism evidence="1 2">
    <name type="scientific">Streptomyces achmelvichensis</name>
    <dbReference type="NCBI Taxonomy" id="3134111"/>
    <lineage>
        <taxon>Bacteria</taxon>
        <taxon>Bacillati</taxon>
        <taxon>Actinomycetota</taxon>
        <taxon>Actinomycetes</taxon>
        <taxon>Kitasatosporales</taxon>
        <taxon>Streptomycetaceae</taxon>
        <taxon>Streptomyces</taxon>
    </lineage>
</organism>
<sequence length="161" mass="17623">MSDHVRQVTEMITEIEGLNNRVRGLETTIRELVTPLAPALLEITGISHISAAALLAEIGDLTRFASSAKLARHTGTAPIPVCSSDKERYRLHRGGNRRRKEQRRAVSIHHIVSKEVVTEAERASRGVALEDLGGIRQRVRLRKVPTGHAPLLGLGPARSVP</sequence>